<dbReference type="Proteomes" id="UP000039046">
    <property type="component" value="Unassembled WGS sequence"/>
</dbReference>
<reference evidence="1 2" key="1">
    <citation type="journal article" date="2015" name="Genome Announc.">
        <title>Draft Genome Sequence and Gene Annotation of the Entomopathogenic Fungus Verticillium hemipterigenum.</title>
        <authorList>
            <person name="Horn F."/>
            <person name="Habel A."/>
            <person name="Scharf D.H."/>
            <person name="Dworschak J."/>
            <person name="Brakhage A.A."/>
            <person name="Guthke R."/>
            <person name="Hertweck C."/>
            <person name="Linde J."/>
        </authorList>
    </citation>
    <scope>NUCLEOTIDE SEQUENCE [LARGE SCALE GENOMIC DNA]</scope>
</reference>
<gene>
    <name evidence="1" type="ORF">VHEMI04189</name>
</gene>
<dbReference type="STRING" id="1531966.A0A0A1TFQ1"/>
<keyword evidence="2" id="KW-1185">Reference proteome</keyword>
<name>A0A0A1TFQ1_9HYPO</name>
<dbReference type="EMBL" id="CDHN01000002">
    <property type="protein sequence ID" value="CEJ86728.1"/>
    <property type="molecule type" value="Genomic_DNA"/>
</dbReference>
<proteinExistence type="predicted"/>
<sequence>MHTRNLSQGQVIVLEPTGVTPWQPHILPTIIPNDVPRIHSFHQPLEERQEFKKLYPNGIPVSYKMVYESSHGPPRKYLEDSVSMGFYTNPPPGARAIFSTGNGTREFRKMDHILPKRHIPLWCKDEIQMLCNSTRKIFWEFMKPMRMPVSWDCLWEYFDAYDLYHYGLTNLWNLINNLYAENVMIYSDVMSYAAVEIGRWIEQWSCNAENRTKLVTWAPQQAPIFLLLTQED</sequence>
<organism evidence="1 2">
    <name type="scientific">[Torrubiella] hemipterigena</name>
    <dbReference type="NCBI Taxonomy" id="1531966"/>
    <lineage>
        <taxon>Eukaryota</taxon>
        <taxon>Fungi</taxon>
        <taxon>Dikarya</taxon>
        <taxon>Ascomycota</taxon>
        <taxon>Pezizomycotina</taxon>
        <taxon>Sordariomycetes</taxon>
        <taxon>Hypocreomycetidae</taxon>
        <taxon>Hypocreales</taxon>
        <taxon>Clavicipitaceae</taxon>
        <taxon>Clavicipitaceae incertae sedis</taxon>
        <taxon>'Torrubiella' clade</taxon>
    </lineage>
</organism>
<dbReference type="HOGENOM" id="CLU_1195597_0_0_1"/>
<protein>
    <submittedName>
        <fullName evidence="1">Uncharacterized protein</fullName>
    </submittedName>
</protein>
<evidence type="ECO:0000313" key="2">
    <source>
        <dbReference type="Proteomes" id="UP000039046"/>
    </source>
</evidence>
<accession>A0A0A1TFQ1</accession>
<dbReference type="AlphaFoldDB" id="A0A0A1TFQ1"/>
<dbReference type="OrthoDB" id="3941926at2759"/>
<evidence type="ECO:0000313" key="1">
    <source>
        <dbReference type="EMBL" id="CEJ86728.1"/>
    </source>
</evidence>